<sequence precursor="true">MIRNRPSLPALFVAGLMSVAGCASPTIDASAGPQATTARPVPVALDEEPEPFTVVVPGSNGASIEFLPLPPAKPGDATVWLARTELTWDCYGPWLFRFDVPEERRPQVDVASRPTKPYGAVDRGFGYEGHPVIGMTAPAATKYPVWLAEVAGGEYRLPTEAEWERACLAGGDPLAAGLQSVAWTFDDALDRTHPVASKAPNAWGFYDMLGNVGEWCTTAEGGFVLRGGSFNDFASEVAPGLRQFQTPAWNRTDPQQPKSTWWLSDGPFVGMRLVCVKPPPPAPADDTAPSPRTDEQTP</sequence>
<dbReference type="Gene3D" id="3.90.1580.10">
    <property type="entry name" value="paralog of FGE (formylglycine-generating enzyme)"/>
    <property type="match status" value="1"/>
</dbReference>
<protein>
    <submittedName>
        <fullName evidence="4">Serine/threonine-protein kinase pkn1</fullName>
        <ecNumber evidence="4">2.7.11.1</ecNumber>
    </submittedName>
</protein>
<evidence type="ECO:0000256" key="2">
    <source>
        <dbReference type="SAM" id="SignalP"/>
    </source>
</evidence>
<dbReference type="KEGG" id="pbap:Pla133_06080"/>
<reference evidence="4 5" key="1">
    <citation type="submission" date="2019-02" db="EMBL/GenBank/DDBJ databases">
        <title>Deep-cultivation of Planctomycetes and their phenomic and genomic characterization uncovers novel biology.</title>
        <authorList>
            <person name="Wiegand S."/>
            <person name="Jogler M."/>
            <person name="Boedeker C."/>
            <person name="Pinto D."/>
            <person name="Vollmers J."/>
            <person name="Rivas-Marin E."/>
            <person name="Kohn T."/>
            <person name="Peeters S.H."/>
            <person name="Heuer A."/>
            <person name="Rast P."/>
            <person name="Oberbeckmann S."/>
            <person name="Bunk B."/>
            <person name="Jeske O."/>
            <person name="Meyerdierks A."/>
            <person name="Storesund J.E."/>
            <person name="Kallscheuer N."/>
            <person name="Luecker S."/>
            <person name="Lage O.M."/>
            <person name="Pohl T."/>
            <person name="Merkel B.J."/>
            <person name="Hornburger P."/>
            <person name="Mueller R.-W."/>
            <person name="Bruemmer F."/>
            <person name="Labrenz M."/>
            <person name="Spormann A.M."/>
            <person name="Op den Camp H."/>
            <person name="Overmann J."/>
            <person name="Amann R."/>
            <person name="Jetten M.S.M."/>
            <person name="Mascher T."/>
            <person name="Medema M.H."/>
            <person name="Devos D.P."/>
            <person name="Kaster A.-K."/>
            <person name="Ovreas L."/>
            <person name="Rohde M."/>
            <person name="Galperin M.Y."/>
            <person name="Jogler C."/>
        </authorList>
    </citation>
    <scope>NUCLEOTIDE SEQUENCE [LARGE SCALE GENOMIC DNA]</scope>
    <source>
        <strain evidence="4 5">Pla133</strain>
    </source>
</reference>
<evidence type="ECO:0000313" key="5">
    <source>
        <dbReference type="Proteomes" id="UP000316921"/>
    </source>
</evidence>
<dbReference type="RefSeq" id="WP_145062270.1">
    <property type="nucleotide sequence ID" value="NZ_CP036287.1"/>
</dbReference>
<feature type="signal peptide" evidence="2">
    <location>
        <begin position="1"/>
        <end position="23"/>
    </location>
</feature>
<dbReference type="GO" id="GO:0120147">
    <property type="term" value="F:formylglycine-generating oxidase activity"/>
    <property type="evidence" value="ECO:0007669"/>
    <property type="project" value="TreeGrafter"/>
</dbReference>
<feature type="chain" id="PRO_5022230523" evidence="2">
    <location>
        <begin position="24"/>
        <end position="298"/>
    </location>
</feature>
<evidence type="ECO:0000259" key="3">
    <source>
        <dbReference type="Pfam" id="PF03781"/>
    </source>
</evidence>
<dbReference type="InterPro" id="IPR005532">
    <property type="entry name" value="SUMF_dom"/>
</dbReference>
<dbReference type="InterPro" id="IPR016187">
    <property type="entry name" value="CTDL_fold"/>
</dbReference>
<keyword evidence="4" id="KW-0808">Transferase</keyword>
<keyword evidence="2" id="KW-0732">Signal</keyword>
<dbReference type="Proteomes" id="UP000316921">
    <property type="component" value="Chromosome"/>
</dbReference>
<dbReference type="InterPro" id="IPR051043">
    <property type="entry name" value="Sulfatase_Mod_Factor_Kinase"/>
</dbReference>
<keyword evidence="4" id="KW-0418">Kinase</keyword>
<dbReference type="PANTHER" id="PTHR23150:SF19">
    <property type="entry name" value="FORMYLGLYCINE-GENERATING ENZYME"/>
    <property type="match status" value="1"/>
</dbReference>
<evidence type="ECO:0000256" key="1">
    <source>
        <dbReference type="SAM" id="MobiDB-lite"/>
    </source>
</evidence>
<dbReference type="SUPFAM" id="SSF56436">
    <property type="entry name" value="C-type lectin-like"/>
    <property type="match status" value="1"/>
</dbReference>
<gene>
    <name evidence="4" type="primary">pkn1_1</name>
    <name evidence="4" type="ORF">Pla133_06080</name>
</gene>
<organism evidence="4 5">
    <name type="scientific">Engelhardtia mirabilis</name>
    <dbReference type="NCBI Taxonomy" id="2528011"/>
    <lineage>
        <taxon>Bacteria</taxon>
        <taxon>Pseudomonadati</taxon>
        <taxon>Planctomycetota</taxon>
        <taxon>Planctomycetia</taxon>
        <taxon>Planctomycetia incertae sedis</taxon>
        <taxon>Engelhardtia</taxon>
    </lineage>
</organism>
<dbReference type="EC" id="2.7.11.1" evidence="4"/>
<proteinExistence type="predicted"/>
<name>A0A518BF70_9BACT</name>
<dbReference type="InterPro" id="IPR042095">
    <property type="entry name" value="SUMF_sf"/>
</dbReference>
<dbReference type="EMBL" id="CP036287">
    <property type="protein sequence ID" value="QDU65543.1"/>
    <property type="molecule type" value="Genomic_DNA"/>
</dbReference>
<feature type="region of interest" description="Disordered" evidence="1">
    <location>
        <begin position="275"/>
        <end position="298"/>
    </location>
</feature>
<dbReference type="PROSITE" id="PS51257">
    <property type="entry name" value="PROKAR_LIPOPROTEIN"/>
    <property type="match status" value="1"/>
</dbReference>
<dbReference type="AlphaFoldDB" id="A0A518BF70"/>
<evidence type="ECO:0000313" key="4">
    <source>
        <dbReference type="EMBL" id="QDU65543.1"/>
    </source>
</evidence>
<dbReference type="Pfam" id="PF03781">
    <property type="entry name" value="FGE-sulfatase"/>
    <property type="match status" value="1"/>
</dbReference>
<dbReference type="GO" id="GO:0004674">
    <property type="term" value="F:protein serine/threonine kinase activity"/>
    <property type="evidence" value="ECO:0007669"/>
    <property type="project" value="UniProtKB-EC"/>
</dbReference>
<accession>A0A518BF70</accession>
<keyword evidence="5" id="KW-1185">Reference proteome</keyword>
<feature type="domain" description="Sulfatase-modifying factor enzyme-like" evidence="3">
    <location>
        <begin position="123"/>
        <end position="218"/>
    </location>
</feature>
<dbReference type="PANTHER" id="PTHR23150">
    <property type="entry name" value="SULFATASE MODIFYING FACTOR 1, 2"/>
    <property type="match status" value="1"/>
</dbReference>